<organism evidence="1 2">
    <name type="scientific">Methanosarcina baikalica</name>
    <dbReference type="NCBI Taxonomy" id="3073890"/>
    <lineage>
        <taxon>Archaea</taxon>
        <taxon>Methanobacteriati</taxon>
        <taxon>Methanobacteriota</taxon>
        <taxon>Stenosarchaea group</taxon>
        <taxon>Methanomicrobia</taxon>
        <taxon>Methanosarcinales</taxon>
        <taxon>Methanosarcinaceae</taxon>
        <taxon>Methanosarcina</taxon>
    </lineage>
</organism>
<reference evidence="2" key="1">
    <citation type="submission" date="2023-07" db="EMBL/GenBank/DDBJ databases">
        <title>Whole-genome sequencing of a new Methanosarcina sp. Z-7115.</title>
        <authorList>
            <person name="Zhilina T.N."/>
            <person name="Merkel A.Y."/>
        </authorList>
    </citation>
    <scope>NUCLEOTIDE SEQUENCE [LARGE SCALE GENOMIC DNA]</scope>
    <source>
        <strain evidence="2">Z-7115</strain>
    </source>
</reference>
<proteinExistence type="predicted"/>
<keyword evidence="2" id="KW-1185">Reference proteome</keyword>
<dbReference type="EMBL" id="JAVKPK010000059">
    <property type="protein sequence ID" value="MDR7666625.1"/>
    <property type="molecule type" value="Genomic_DNA"/>
</dbReference>
<evidence type="ECO:0000313" key="1">
    <source>
        <dbReference type="EMBL" id="MDR7666625.1"/>
    </source>
</evidence>
<sequence>MSGGPMYYIKNGLGQKMYSGIRHSLPFSG</sequence>
<name>A0ABU2D3S0_9EURY</name>
<evidence type="ECO:0000313" key="2">
    <source>
        <dbReference type="Proteomes" id="UP001246244"/>
    </source>
</evidence>
<accession>A0ABU2D3S0</accession>
<protein>
    <submittedName>
        <fullName evidence="1">Uncharacterized protein</fullName>
    </submittedName>
</protein>
<gene>
    <name evidence="1" type="ORF">RG963_12730</name>
</gene>
<comment type="caution">
    <text evidence="1">The sequence shown here is derived from an EMBL/GenBank/DDBJ whole genome shotgun (WGS) entry which is preliminary data.</text>
</comment>
<dbReference type="Proteomes" id="UP001246244">
    <property type="component" value="Unassembled WGS sequence"/>
</dbReference>
<dbReference type="RefSeq" id="WP_310576671.1">
    <property type="nucleotide sequence ID" value="NZ_JAVKPK010000059.1"/>
</dbReference>